<keyword evidence="4 10" id="KW-0812">Transmembrane</keyword>
<proteinExistence type="inferred from homology"/>
<keyword evidence="10" id="KW-0813">Transport</keyword>
<keyword evidence="7 10" id="KW-0472">Membrane</keyword>
<dbReference type="Pfam" id="PF04506">
    <property type="entry name" value="Rft-1"/>
    <property type="match status" value="1"/>
</dbReference>
<keyword evidence="12" id="KW-1185">Reference proteome</keyword>
<comment type="caution">
    <text evidence="11">The sequence shown here is derived from an EMBL/GenBank/DDBJ whole genome shotgun (WGS) entry which is preliminary data.</text>
</comment>
<comment type="pathway">
    <text evidence="2">Protein modification; protein glycosylation.</text>
</comment>
<comment type="function">
    <text evidence="9 10">Intramembrane glycolipid transporter that operates in the biosynthetic pathway of dolichol-linked oligosaccharides, the glycan precursors employed in protein asparagine (N)-glycosylation. The sequential addition of sugars to dolichol pyrophosphate produces dolichol-linked oligosaccharides containing fourteen sugars, including two GlcNAcs, nine mannoses and three glucoses. Once assembled, the oligosaccharide is transferred from the lipid to nascent proteins by oligosaccharyltransferases. The assembly of dolichol-linked oligosaccharides begins on the cytosolic side of the endoplasmic reticulum membrane and finishes in its lumen. RFT1 could mediate the translocation of the cytosolically oriented intermediate DolPP-GlcNAc2Man5, produced by ALG11, into the ER lumen where dolichol-linked oligosaccharides assembly continues. However, the intramembrane lipid transporter activity could not be confirmed in vitro.</text>
</comment>
<reference evidence="11 12" key="1">
    <citation type="journal article" date="2024" name="Commun. Biol.">
        <title>Comparative genomic analysis of thermophilic fungi reveals convergent evolutionary adaptations and gene losses.</title>
        <authorList>
            <person name="Steindorff A.S."/>
            <person name="Aguilar-Pontes M.V."/>
            <person name="Robinson A.J."/>
            <person name="Andreopoulos B."/>
            <person name="LaButti K."/>
            <person name="Kuo A."/>
            <person name="Mondo S."/>
            <person name="Riley R."/>
            <person name="Otillar R."/>
            <person name="Haridas S."/>
            <person name="Lipzen A."/>
            <person name="Grimwood J."/>
            <person name="Schmutz J."/>
            <person name="Clum A."/>
            <person name="Reid I.D."/>
            <person name="Moisan M.C."/>
            <person name="Butler G."/>
            <person name="Nguyen T.T.M."/>
            <person name="Dewar K."/>
            <person name="Conant G."/>
            <person name="Drula E."/>
            <person name="Henrissat B."/>
            <person name="Hansel C."/>
            <person name="Singer S."/>
            <person name="Hutchinson M.I."/>
            <person name="de Vries R.P."/>
            <person name="Natvig D.O."/>
            <person name="Powell A.J."/>
            <person name="Tsang A."/>
            <person name="Grigoriev I.V."/>
        </authorList>
    </citation>
    <scope>NUCLEOTIDE SEQUENCE [LARGE SCALE GENOMIC DNA]</scope>
    <source>
        <strain evidence="11 12">ATCC 24622</strain>
    </source>
</reference>
<evidence type="ECO:0000256" key="8">
    <source>
        <dbReference type="ARBA" id="ARBA00044793"/>
    </source>
</evidence>
<keyword evidence="5 10" id="KW-0256">Endoplasmic reticulum</keyword>
<keyword evidence="6 10" id="KW-1133">Transmembrane helix</keyword>
<evidence type="ECO:0000313" key="12">
    <source>
        <dbReference type="Proteomes" id="UP001586593"/>
    </source>
</evidence>
<comment type="caution">
    <text evidence="10">Lacks conserved residue(s) required for the propagation of feature annotation.</text>
</comment>
<dbReference type="PANTHER" id="PTHR13117">
    <property type="entry name" value="ENDOPLASMIC RETICULUM MULTISPAN TRANSMEMBRANE PROTEIN-RELATED"/>
    <property type="match status" value="1"/>
</dbReference>
<organism evidence="11 12">
    <name type="scientific">Phialemonium thermophilum</name>
    <dbReference type="NCBI Taxonomy" id="223376"/>
    <lineage>
        <taxon>Eukaryota</taxon>
        <taxon>Fungi</taxon>
        <taxon>Dikarya</taxon>
        <taxon>Ascomycota</taxon>
        <taxon>Pezizomycotina</taxon>
        <taxon>Sordariomycetes</taxon>
        <taxon>Sordariomycetidae</taxon>
        <taxon>Cephalothecales</taxon>
        <taxon>Cephalothecaceae</taxon>
        <taxon>Phialemonium</taxon>
    </lineage>
</organism>
<dbReference type="Proteomes" id="UP001586593">
    <property type="component" value="Unassembled WGS sequence"/>
</dbReference>
<dbReference type="InterPro" id="IPR007594">
    <property type="entry name" value="RFT1"/>
</dbReference>
<evidence type="ECO:0000256" key="6">
    <source>
        <dbReference type="ARBA" id="ARBA00022989"/>
    </source>
</evidence>
<evidence type="ECO:0000256" key="4">
    <source>
        <dbReference type="ARBA" id="ARBA00022692"/>
    </source>
</evidence>
<name>A0ABR3UZD3_9PEZI</name>
<dbReference type="EMBL" id="JAZHXJ010003656">
    <property type="protein sequence ID" value="KAL1835002.1"/>
    <property type="molecule type" value="Genomic_DNA"/>
</dbReference>
<evidence type="ECO:0000256" key="5">
    <source>
        <dbReference type="ARBA" id="ARBA00022824"/>
    </source>
</evidence>
<protein>
    <recommendedName>
        <fullName evidence="8 10">Man(5)GlcNAc(2)-PP-dolichol translocation protein RFT1</fullName>
    </recommendedName>
</protein>
<evidence type="ECO:0000256" key="1">
    <source>
        <dbReference type="ARBA" id="ARBA00004477"/>
    </source>
</evidence>
<dbReference type="PANTHER" id="PTHR13117:SF5">
    <property type="entry name" value="PROTEIN RFT1 HOMOLOG"/>
    <property type="match status" value="1"/>
</dbReference>
<evidence type="ECO:0000256" key="3">
    <source>
        <dbReference type="ARBA" id="ARBA00010288"/>
    </source>
</evidence>
<comment type="similarity">
    <text evidence="3 10">Belongs to the RFT1 family.</text>
</comment>
<sequence>MAVFSLAFAAAGYVALHVLRLGAVGLVWANAVNMACRIAWCAVFIARYFRSRGVPFAAVDKNVLPGPWSVLASVVAAQLVRRVVVGPATEQFLGARDTLVELVKIAVVALPYLAFLYVSDFLPTIYVYVFGLPSFYVSRILKCPQSNILCLQGLLGAPVPAARCRRRPQPPRRKVVTRTAR</sequence>
<evidence type="ECO:0000256" key="2">
    <source>
        <dbReference type="ARBA" id="ARBA00004922"/>
    </source>
</evidence>
<feature type="transmembrane region" description="Helical" evidence="10">
    <location>
        <begin position="102"/>
        <end position="119"/>
    </location>
</feature>
<evidence type="ECO:0000313" key="11">
    <source>
        <dbReference type="EMBL" id="KAL1835002.1"/>
    </source>
</evidence>
<gene>
    <name evidence="11" type="ORF">VTK73DRAFT_6483</name>
</gene>
<comment type="subcellular location">
    <subcellularLocation>
        <location evidence="1 10">Endoplasmic reticulum membrane</location>
        <topology evidence="1 10">Multi-pass membrane protein</topology>
    </subcellularLocation>
</comment>
<accession>A0ABR3UZD3</accession>
<evidence type="ECO:0000256" key="7">
    <source>
        <dbReference type="ARBA" id="ARBA00023136"/>
    </source>
</evidence>
<evidence type="ECO:0000256" key="9">
    <source>
        <dbReference type="ARBA" id="ARBA00045912"/>
    </source>
</evidence>
<evidence type="ECO:0000256" key="10">
    <source>
        <dbReference type="RuleBase" id="RU365067"/>
    </source>
</evidence>